<dbReference type="Proteomes" id="UP000177555">
    <property type="component" value="Unassembled WGS sequence"/>
</dbReference>
<sequence>MEKYRKEEIKMPTPEGEPTHSRIFRNGKNGALQARGFGGVDPDNWRFNHETQNYDFIGDLDPDDIDPTTTSPENPIKQGAHVIKEVANKIKGIK</sequence>
<evidence type="ECO:0000313" key="3">
    <source>
        <dbReference type="Proteomes" id="UP000177555"/>
    </source>
</evidence>
<protein>
    <submittedName>
        <fullName evidence="2">Uncharacterized protein</fullName>
    </submittedName>
</protein>
<comment type="caution">
    <text evidence="2">The sequence shown here is derived from an EMBL/GenBank/DDBJ whole genome shotgun (WGS) entry which is preliminary data.</text>
</comment>
<dbReference type="EMBL" id="MFCP01000007">
    <property type="protein sequence ID" value="OGE29355.1"/>
    <property type="molecule type" value="Genomic_DNA"/>
</dbReference>
<name>A0A1F5JL58_9BACT</name>
<evidence type="ECO:0000313" key="2">
    <source>
        <dbReference type="EMBL" id="OGE29355.1"/>
    </source>
</evidence>
<evidence type="ECO:0000256" key="1">
    <source>
        <dbReference type="SAM" id="MobiDB-lite"/>
    </source>
</evidence>
<proteinExistence type="predicted"/>
<dbReference type="AlphaFoldDB" id="A0A1F5JL58"/>
<feature type="region of interest" description="Disordered" evidence="1">
    <location>
        <begin position="1"/>
        <end position="22"/>
    </location>
</feature>
<reference evidence="2 3" key="1">
    <citation type="journal article" date="2016" name="Nat. Commun.">
        <title>Thousands of microbial genomes shed light on interconnected biogeochemical processes in an aquifer system.</title>
        <authorList>
            <person name="Anantharaman K."/>
            <person name="Brown C.T."/>
            <person name="Hug L.A."/>
            <person name="Sharon I."/>
            <person name="Castelle C.J."/>
            <person name="Probst A.J."/>
            <person name="Thomas B.C."/>
            <person name="Singh A."/>
            <person name="Wilkins M.J."/>
            <person name="Karaoz U."/>
            <person name="Brodie E.L."/>
            <person name="Williams K.H."/>
            <person name="Hubbard S.S."/>
            <person name="Banfield J.F."/>
        </authorList>
    </citation>
    <scope>NUCLEOTIDE SEQUENCE [LARGE SCALE GENOMIC DNA]</scope>
</reference>
<gene>
    <name evidence="2" type="ORF">A2867_03310</name>
</gene>
<accession>A0A1F5JL58</accession>
<organism evidence="2 3">
    <name type="scientific">Candidatus Daviesbacteria bacterium RIFCSPHIGHO2_01_FULL_40_11</name>
    <dbReference type="NCBI Taxonomy" id="1797762"/>
    <lineage>
        <taxon>Bacteria</taxon>
        <taxon>Candidatus Daviesiibacteriota</taxon>
    </lineage>
</organism>
<feature type="compositionally biased region" description="Basic and acidic residues" evidence="1">
    <location>
        <begin position="1"/>
        <end position="10"/>
    </location>
</feature>